<dbReference type="AlphaFoldDB" id="A0AA88XGI5"/>
<comment type="caution">
    <text evidence="2">The sequence shown here is derived from an EMBL/GenBank/DDBJ whole genome shotgun (WGS) entry which is preliminary data.</text>
</comment>
<evidence type="ECO:0000313" key="3">
    <source>
        <dbReference type="Proteomes" id="UP001188597"/>
    </source>
</evidence>
<dbReference type="PANTHER" id="PTHR35486">
    <property type="entry name" value="EXPRESSED PROTEIN"/>
    <property type="match status" value="1"/>
</dbReference>
<evidence type="ECO:0000256" key="1">
    <source>
        <dbReference type="SAM" id="MobiDB-lite"/>
    </source>
</evidence>
<feature type="compositionally biased region" description="Low complexity" evidence="1">
    <location>
        <begin position="147"/>
        <end position="158"/>
    </location>
</feature>
<dbReference type="Proteomes" id="UP001188597">
    <property type="component" value="Unassembled WGS sequence"/>
</dbReference>
<reference evidence="2" key="1">
    <citation type="submission" date="2022-12" db="EMBL/GenBank/DDBJ databases">
        <title>Draft genome assemblies for two species of Escallonia (Escalloniales).</title>
        <authorList>
            <person name="Chanderbali A."/>
            <person name="Dervinis C."/>
            <person name="Anghel I."/>
            <person name="Soltis D."/>
            <person name="Soltis P."/>
            <person name="Zapata F."/>
        </authorList>
    </citation>
    <scope>NUCLEOTIDE SEQUENCE</scope>
    <source>
        <strain evidence="2">UCBG64.0493</strain>
        <tissue evidence="2">Leaf</tissue>
    </source>
</reference>
<organism evidence="2 3">
    <name type="scientific">Escallonia herrerae</name>
    <dbReference type="NCBI Taxonomy" id="1293975"/>
    <lineage>
        <taxon>Eukaryota</taxon>
        <taxon>Viridiplantae</taxon>
        <taxon>Streptophyta</taxon>
        <taxon>Embryophyta</taxon>
        <taxon>Tracheophyta</taxon>
        <taxon>Spermatophyta</taxon>
        <taxon>Magnoliopsida</taxon>
        <taxon>eudicotyledons</taxon>
        <taxon>Gunneridae</taxon>
        <taxon>Pentapetalae</taxon>
        <taxon>asterids</taxon>
        <taxon>campanulids</taxon>
        <taxon>Escalloniales</taxon>
        <taxon>Escalloniaceae</taxon>
        <taxon>Escallonia</taxon>
    </lineage>
</organism>
<protein>
    <submittedName>
        <fullName evidence="2">Uncharacterized protein</fullName>
    </submittedName>
</protein>
<proteinExistence type="predicted"/>
<keyword evidence="3" id="KW-1185">Reference proteome</keyword>
<dbReference type="EMBL" id="JAVXUP010000025">
    <property type="protein sequence ID" value="KAK3041965.1"/>
    <property type="molecule type" value="Genomic_DNA"/>
</dbReference>
<sequence>MRCKKHHVTSLSSNVGVCASCLSERLFCLIAAQATQSQALDDRFKFSTTTNPPPPPTITTSPSSKSVKTGSDLTLSDFTDHRDSCMASTSSPSLLSNFLAGHRKLKKQSILFSLDESTIICGRKICRNKDRRMSPARYSDDGEEEFGSGSSGYSLESSQGWKETPVRHCQIAGAAAEDGQAMLRMCQYVGPLEVT</sequence>
<name>A0AA88XGI5_9ASTE</name>
<feature type="region of interest" description="Disordered" evidence="1">
    <location>
        <begin position="45"/>
        <end position="72"/>
    </location>
</feature>
<evidence type="ECO:0000313" key="2">
    <source>
        <dbReference type="EMBL" id="KAK3041965.1"/>
    </source>
</evidence>
<dbReference type="PANTHER" id="PTHR35486:SF1">
    <property type="entry name" value="OS02G0689500 PROTEIN"/>
    <property type="match status" value="1"/>
</dbReference>
<gene>
    <name evidence="2" type="ORF">RJ639_002273</name>
</gene>
<accession>A0AA88XGI5</accession>
<feature type="region of interest" description="Disordered" evidence="1">
    <location>
        <begin position="133"/>
        <end position="158"/>
    </location>
</feature>